<dbReference type="AlphaFoldDB" id="A0A9N9CHD5"/>
<name>A0A9N9CHD5_9GLOM</name>
<reference evidence="1" key="1">
    <citation type="submission" date="2021-06" db="EMBL/GenBank/DDBJ databases">
        <authorList>
            <person name="Kallberg Y."/>
            <person name="Tangrot J."/>
            <person name="Rosling A."/>
        </authorList>
    </citation>
    <scope>NUCLEOTIDE SEQUENCE</scope>
    <source>
        <strain evidence="1">FL130A</strain>
    </source>
</reference>
<dbReference type="Gene3D" id="3.30.420.10">
    <property type="entry name" value="Ribonuclease H-like superfamily/Ribonuclease H"/>
    <property type="match status" value="1"/>
</dbReference>
<protein>
    <submittedName>
        <fullName evidence="1">2347_t:CDS:1</fullName>
    </submittedName>
</protein>
<sequence>MPASNESKYIKEVWAENLEEEMAVLRDLVEQYPYLAMEWWPDRLATFGQAQITITKHSDAM</sequence>
<keyword evidence="2" id="KW-1185">Reference proteome</keyword>
<evidence type="ECO:0000313" key="2">
    <source>
        <dbReference type="Proteomes" id="UP000789508"/>
    </source>
</evidence>
<dbReference type="GO" id="GO:0003676">
    <property type="term" value="F:nucleic acid binding"/>
    <property type="evidence" value="ECO:0007669"/>
    <property type="project" value="InterPro"/>
</dbReference>
<dbReference type="SUPFAM" id="SSF53098">
    <property type="entry name" value="Ribonuclease H-like"/>
    <property type="match status" value="1"/>
</dbReference>
<accession>A0A9N9CHD5</accession>
<comment type="caution">
    <text evidence="1">The sequence shown here is derived from an EMBL/GenBank/DDBJ whole genome shotgun (WGS) entry which is preliminary data.</text>
</comment>
<dbReference type="InterPro" id="IPR036397">
    <property type="entry name" value="RNaseH_sf"/>
</dbReference>
<evidence type="ECO:0000313" key="1">
    <source>
        <dbReference type="EMBL" id="CAG8603457.1"/>
    </source>
</evidence>
<gene>
    <name evidence="1" type="ORF">ALEPTO_LOCUS8245</name>
</gene>
<dbReference type="Proteomes" id="UP000789508">
    <property type="component" value="Unassembled WGS sequence"/>
</dbReference>
<organism evidence="1 2">
    <name type="scientific">Ambispora leptoticha</name>
    <dbReference type="NCBI Taxonomy" id="144679"/>
    <lineage>
        <taxon>Eukaryota</taxon>
        <taxon>Fungi</taxon>
        <taxon>Fungi incertae sedis</taxon>
        <taxon>Mucoromycota</taxon>
        <taxon>Glomeromycotina</taxon>
        <taxon>Glomeromycetes</taxon>
        <taxon>Archaeosporales</taxon>
        <taxon>Ambisporaceae</taxon>
        <taxon>Ambispora</taxon>
    </lineage>
</organism>
<proteinExistence type="predicted"/>
<dbReference type="InterPro" id="IPR012337">
    <property type="entry name" value="RNaseH-like_sf"/>
</dbReference>
<dbReference type="OrthoDB" id="1164111at2759"/>
<dbReference type="EMBL" id="CAJVPS010004422">
    <property type="protein sequence ID" value="CAG8603457.1"/>
    <property type="molecule type" value="Genomic_DNA"/>
</dbReference>